<keyword evidence="2" id="KW-0732">Signal</keyword>
<dbReference type="GO" id="GO:0005615">
    <property type="term" value="C:extracellular space"/>
    <property type="evidence" value="ECO:0007669"/>
    <property type="project" value="InterPro"/>
</dbReference>
<name>A0A1H7ZCP5_STRJI</name>
<dbReference type="STRING" id="235985.SAMN05414137_13426"/>
<dbReference type="Proteomes" id="UP000183015">
    <property type="component" value="Unassembled WGS sequence"/>
</dbReference>
<gene>
    <name evidence="4" type="ORF">SAMN05414137_13426</name>
</gene>
<evidence type="ECO:0000256" key="2">
    <source>
        <dbReference type="SAM" id="SignalP"/>
    </source>
</evidence>
<accession>A0A1H7ZCP5</accession>
<feature type="signal peptide" evidence="2">
    <location>
        <begin position="1"/>
        <end position="25"/>
    </location>
</feature>
<dbReference type="InterPro" id="IPR023795">
    <property type="entry name" value="Serpin_CS"/>
</dbReference>
<dbReference type="PANTHER" id="PTHR11461:SF211">
    <property type="entry name" value="GH10112P-RELATED"/>
    <property type="match status" value="1"/>
</dbReference>
<evidence type="ECO:0000259" key="3">
    <source>
        <dbReference type="SMART" id="SM00093"/>
    </source>
</evidence>
<evidence type="ECO:0000313" key="5">
    <source>
        <dbReference type="Proteomes" id="UP000183015"/>
    </source>
</evidence>
<dbReference type="PROSITE" id="PS51257">
    <property type="entry name" value="PROKAR_LIPOPROTEIN"/>
    <property type="match status" value="1"/>
</dbReference>
<dbReference type="eggNOG" id="COG4826">
    <property type="taxonomic scope" value="Bacteria"/>
</dbReference>
<reference evidence="5" key="1">
    <citation type="submission" date="2016-10" db="EMBL/GenBank/DDBJ databases">
        <authorList>
            <person name="Varghese N."/>
        </authorList>
    </citation>
    <scope>NUCLEOTIDE SEQUENCE [LARGE SCALE GENOMIC DNA]</scope>
    <source>
        <strain evidence="5">DSM 45096 / BCRC 16803 / CGMCC 4.1857 / CIP 109030 / JCM 12277 / KCTC 19219 / NBRC 100920 / 33214</strain>
    </source>
</reference>
<dbReference type="GO" id="GO:0004867">
    <property type="term" value="F:serine-type endopeptidase inhibitor activity"/>
    <property type="evidence" value="ECO:0007669"/>
    <property type="project" value="InterPro"/>
</dbReference>
<keyword evidence="5" id="KW-1185">Reference proteome</keyword>
<dbReference type="Pfam" id="PF00079">
    <property type="entry name" value="Serpin"/>
    <property type="match status" value="1"/>
</dbReference>
<dbReference type="Gene3D" id="2.30.39.10">
    <property type="entry name" value="Alpha-1-antitrypsin, domain 1"/>
    <property type="match status" value="1"/>
</dbReference>
<organism evidence="4 5">
    <name type="scientific">Streptacidiphilus jiangxiensis</name>
    <dbReference type="NCBI Taxonomy" id="235985"/>
    <lineage>
        <taxon>Bacteria</taxon>
        <taxon>Bacillati</taxon>
        <taxon>Actinomycetota</taxon>
        <taxon>Actinomycetes</taxon>
        <taxon>Kitasatosporales</taxon>
        <taxon>Streptomycetaceae</taxon>
        <taxon>Streptacidiphilus</taxon>
    </lineage>
</organism>
<dbReference type="PROSITE" id="PS00284">
    <property type="entry name" value="SERPIN"/>
    <property type="match status" value="1"/>
</dbReference>
<sequence length="417" mass="42945">MTKTKSALAAATVAGLLAITGCASAGPAPARSDVLRVDAPVAAAPVADIRSAAVPSAELGLALLSRLSGKGDVAVSPASLEGALALLLPGTRGATADEIRALLGTRLSGDAYAAALGALRRGELTQATQDHNDLSYADDLWLQSGLRLRSPYLRTLAAAFDTGVHTVDFEKDPGGAVAAINAQVLHETRGMIPKLFDQGSLNTSTRLALTDALYLHADWARSFDSDKTTAAPFHLADGQVVQVPTMTGDVDARAGSVQGWQTAELPYRGAHLAMDLLLPAASGQALPTAAQLGAALASVGQGTPATVHLPRFHFSYGQELSGVLQSLGVRTVFGPAADLGGIPADGTSLHVSTVVQRARVDVDEQGTTAAAATGIGVATSAELPPPREISFDRPFLFLIRDTTTGQVLFLGRVTDPR</sequence>
<dbReference type="CDD" id="cd19590">
    <property type="entry name" value="serpin_thermopin-like"/>
    <property type="match status" value="1"/>
</dbReference>
<dbReference type="InterPro" id="IPR042185">
    <property type="entry name" value="Serpin_sf_2"/>
</dbReference>
<protein>
    <submittedName>
        <fullName evidence="4">Serpin B</fullName>
    </submittedName>
</protein>
<dbReference type="SMART" id="SM00093">
    <property type="entry name" value="SERPIN"/>
    <property type="match status" value="1"/>
</dbReference>
<dbReference type="EMBL" id="FOAZ01000034">
    <property type="protein sequence ID" value="SEM56001.1"/>
    <property type="molecule type" value="Genomic_DNA"/>
</dbReference>
<dbReference type="InterPro" id="IPR000215">
    <property type="entry name" value="Serpin_fam"/>
</dbReference>
<dbReference type="RefSeq" id="WP_075004232.1">
    <property type="nucleotide sequence ID" value="NZ_BBPN01000003.1"/>
</dbReference>
<evidence type="ECO:0000256" key="1">
    <source>
        <dbReference type="RuleBase" id="RU000411"/>
    </source>
</evidence>
<proteinExistence type="inferred from homology"/>
<dbReference type="AlphaFoldDB" id="A0A1H7ZCP5"/>
<dbReference type="OrthoDB" id="9764871at2"/>
<dbReference type="SUPFAM" id="SSF56574">
    <property type="entry name" value="Serpins"/>
    <property type="match status" value="1"/>
</dbReference>
<dbReference type="Gene3D" id="3.30.497.10">
    <property type="entry name" value="Antithrombin, subunit I, domain 2"/>
    <property type="match status" value="1"/>
</dbReference>
<dbReference type="InterPro" id="IPR036186">
    <property type="entry name" value="Serpin_sf"/>
</dbReference>
<comment type="similarity">
    <text evidence="1">Belongs to the serpin family.</text>
</comment>
<dbReference type="InterPro" id="IPR023796">
    <property type="entry name" value="Serpin_dom"/>
</dbReference>
<evidence type="ECO:0000313" key="4">
    <source>
        <dbReference type="EMBL" id="SEM56001.1"/>
    </source>
</evidence>
<dbReference type="PANTHER" id="PTHR11461">
    <property type="entry name" value="SERINE PROTEASE INHIBITOR, SERPIN"/>
    <property type="match status" value="1"/>
</dbReference>
<dbReference type="InterPro" id="IPR042178">
    <property type="entry name" value="Serpin_sf_1"/>
</dbReference>
<feature type="domain" description="Serpin" evidence="3">
    <location>
        <begin position="61"/>
        <end position="416"/>
    </location>
</feature>
<feature type="chain" id="PRO_5010194616" evidence="2">
    <location>
        <begin position="26"/>
        <end position="417"/>
    </location>
</feature>